<dbReference type="InterPro" id="IPR050131">
    <property type="entry name" value="Peptidase_S8_subtilisin-like"/>
</dbReference>
<dbReference type="InterPro" id="IPR000209">
    <property type="entry name" value="Peptidase_S8/S53_dom"/>
</dbReference>
<evidence type="ECO:0000256" key="1">
    <source>
        <dbReference type="ARBA" id="ARBA00011073"/>
    </source>
</evidence>
<keyword evidence="4 5" id="KW-0720">Serine protease</keyword>
<reference evidence="9 10" key="1">
    <citation type="submission" date="2014-07" db="EMBL/GenBank/DDBJ databases">
        <title>Tepidicaulis marinum gen. nov., sp. nov., a novel marine bacterium denitrifying nitrate to nitrous oxide strictly under microaerobic conditions.</title>
        <authorList>
            <person name="Takeuchi M."/>
            <person name="Yamagishi T."/>
            <person name="Kamagata Y."/>
            <person name="Oshima K."/>
            <person name="Hattori M."/>
            <person name="Katayama T."/>
            <person name="Hanada S."/>
            <person name="Tamaki H."/>
            <person name="Marumo K."/>
            <person name="Maeda H."/>
            <person name="Nedachi M."/>
            <person name="Iwasaki W."/>
            <person name="Suwa Y."/>
            <person name="Sakata S."/>
        </authorList>
    </citation>
    <scope>NUCLEOTIDE SEQUENCE [LARGE SCALE GENOMIC DNA]</scope>
    <source>
        <strain evidence="9 10">MA2</strain>
    </source>
</reference>
<dbReference type="Proteomes" id="UP000028702">
    <property type="component" value="Unassembled WGS sequence"/>
</dbReference>
<dbReference type="GO" id="GO:0006508">
    <property type="term" value="P:proteolysis"/>
    <property type="evidence" value="ECO:0007669"/>
    <property type="project" value="UniProtKB-KW"/>
</dbReference>
<dbReference type="AlphaFoldDB" id="A0A081BEZ2"/>
<feature type="compositionally biased region" description="Pro residues" evidence="6">
    <location>
        <begin position="53"/>
        <end position="73"/>
    </location>
</feature>
<evidence type="ECO:0000256" key="2">
    <source>
        <dbReference type="ARBA" id="ARBA00022670"/>
    </source>
</evidence>
<keyword evidence="3 5" id="KW-0378">Hydrolase</keyword>
<feature type="domain" description="Peptidase S8/S53" evidence="8">
    <location>
        <begin position="294"/>
        <end position="538"/>
    </location>
</feature>
<evidence type="ECO:0000256" key="7">
    <source>
        <dbReference type="SAM" id="SignalP"/>
    </source>
</evidence>
<evidence type="ECO:0000256" key="6">
    <source>
        <dbReference type="SAM" id="MobiDB-lite"/>
    </source>
</evidence>
<feature type="chain" id="PRO_5001755099" evidence="7">
    <location>
        <begin position="24"/>
        <end position="547"/>
    </location>
</feature>
<dbReference type="CDD" id="cd05561">
    <property type="entry name" value="Peptidases_S8_4"/>
    <property type="match status" value="1"/>
</dbReference>
<comment type="caution">
    <text evidence="9">The sequence shown here is derived from an EMBL/GenBank/DDBJ whole genome shotgun (WGS) entry which is preliminary data.</text>
</comment>
<evidence type="ECO:0000256" key="5">
    <source>
        <dbReference type="PROSITE-ProRule" id="PRU01240"/>
    </source>
</evidence>
<feature type="signal peptide" evidence="7">
    <location>
        <begin position="1"/>
        <end position="23"/>
    </location>
</feature>
<dbReference type="PANTHER" id="PTHR43806">
    <property type="entry name" value="PEPTIDASE S8"/>
    <property type="match status" value="1"/>
</dbReference>
<organism evidence="9 10">
    <name type="scientific">Tepidicaulis marinus</name>
    <dbReference type="NCBI Taxonomy" id="1333998"/>
    <lineage>
        <taxon>Bacteria</taxon>
        <taxon>Pseudomonadati</taxon>
        <taxon>Pseudomonadota</taxon>
        <taxon>Alphaproteobacteria</taxon>
        <taxon>Hyphomicrobiales</taxon>
        <taxon>Parvibaculaceae</taxon>
        <taxon>Tepidicaulis</taxon>
    </lineage>
</organism>
<gene>
    <name evidence="9" type="ORF">M2A_3109</name>
</gene>
<dbReference type="InterPro" id="IPR015500">
    <property type="entry name" value="Peptidase_S8_subtilisin-rel"/>
</dbReference>
<dbReference type="eggNOG" id="COG1404">
    <property type="taxonomic scope" value="Bacteria"/>
</dbReference>
<dbReference type="STRING" id="1333998.M2A_3109"/>
<name>A0A081BEZ2_9HYPH</name>
<dbReference type="Pfam" id="PF00082">
    <property type="entry name" value="Peptidase_S8"/>
    <property type="match status" value="1"/>
</dbReference>
<protein>
    <submittedName>
        <fullName evidence="9">Conserved protein</fullName>
    </submittedName>
</protein>
<evidence type="ECO:0000313" key="9">
    <source>
        <dbReference type="EMBL" id="GAK46610.1"/>
    </source>
</evidence>
<evidence type="ECO:0000256" key="4">
    <source>
        <dbReference type="ARBA" id="ARBA00022825"/>
    </source>
</evidence>
<dbReference type="InterPro" id="IPR036852">
    <property type="entry name" value="Peptidase_S8/S53_dom_sf"/>
</dbReference>
<comment type="similarity">
    <text evidence="1 5">Belongs to the peptidase S8 family.</text>
</comment>
<dbReference type="RefSeq" id="WP_052379550.1">
    <property type="nucleotide sequence ID" value="NZ_BBIO01000022.1"/>
</dbReference>
<feature type="active site" description="Charge relay system" evidence="5">
    <location>
        <position position="297"/>
    </location>
</feature>
<feature type="active site" description="Charge relay system" evidence="5">
    <location>
        <position position="486"/>
    </location>
</feature>
<dbReference type="PANTHER" id="PTHR43806:SF11">
    <property type="entry name" value="CEREVISIN-RELATED"/>
    <property type="match status" value="1"/>
</dbReference>
<dbReference type="GO" id="GO:0004252">
    <property type="term" value="F:serine-type endopeptidase activity"/>
    <property type="evidence" value="ECO:0007669"/>
    <property type="project" value="UniProtKB-UniRule"/>
</dbReference>
<keyword evidence="7" id="KW-0732">Signal</keyword>
<feature type="region of interest" description="Disordered" evidence="6">
    <location>
        <begin position="24"/>
        <end position="76"/>
    </location>
</feature>
<dbReference type="SUPFAM" id="SSF52743">
    <property type="entry name" value="Subtilisin-like"/>
    <property type="match status" value="1"/>
</dbReference>
<dbReference type="PROSITE" id="PS51892">
    <property type="entry name" value="SUBTILASE"/>
    <property type="match status" value="1"/>
</dbReference>
<dbReference type="Gene3D" id="3.40.50.200">
    <property type="entry name" value="Peptidase S8/S53 domain"/>
    <property type="match status" value="1"/>
</dbReference>
<evidence type="ECO:0000256" key="3">
    <source>
        <dbReference type="ARBA" id="ARBA00022801"/>
    </source>
</evidence>
<dbReference type="EMBL" id="BBIO01000022">
    <property type="protein sequence ID" value="GAK46610.1"/>
    <property type="molecule type" value="Genomic_DNA"/>
</dbReference>
<proteinExistence type="inferred from homology"/>
<evidence type="ECO:0000313" key="10">
    <source>
        <dbReference type="Proteomes" id="UP000028702"/>
    </source>
</evidence>
<keyword evidence="10" id="KW-1185">Reference proteome</keyword>
<sequence length="547" mass="55914">MSGIRIILGVLLVAVLSAATLQAQEPPRQSAPAPAGTPAPGTPAPQRGGLSPAAPPPLSQPVSPSQPAPPPALPSLRGCAAPGQILTLTGAALQGAAARERKLALWDGSALLPLDELSRQEGQALVRIPAGAALTPGAGYEILLLKARTGLLSAPSHVPAHIQGAQSVARLTACARAAAIGWGGEGTARDLILMVQEEEGARVEAQLIADGFDLRERILLPALGRVLFIVLPKEGTSLGDAREELRRTFPDAETDFNHLYGLSAGPKLFAPDLIGWENPACPTSAGAHGAAAFGMIDDGVNGAHPALSGAAGLTLGDFSGEGGGQGSDHGTGIAALLIGQGKPETGFQGLLPGARLYAADIFIGPPEAAEASAARFLTALDWLMARQVRYVNLSLAGPPNRLLEEGLSYSARRGVLFVAAAGNEGPEAPPAYPAAYESVIAVTAIDAARRIYVKANRGAYIDFAAPGVDIWLAKAQGGGSYRSGTSYAAPFVLVLGAVLMSAAPTEAKADPLSYIRGQLKAHAEDLGAPGYDPVFGFGLVRASEACF</sequence>
<evidence type="ECO:0000259" key="8">
    <source>
        <dbReference type="Pfam" id="PF00082"/>
    </source>
</evidence>
<accession>A0A081BEZ2</accession>
<dbReference type="PRINTS" id="PR00723">
    <property type="entry name" value="SUBTILISIN"/>
</dbReference>
<keyword evidence="2 5" id="KW-0645">Protease</keyword>
<feature type="active site" description="Charge relay system" evidence="5">
    <location>
        <position position="329"/>
    </location>
</feature>